<organism evidence="3">
    <name type="scientific">Picea sitchensis</name>
    <name type="common">Sitka spruce</name>
    <name type="synonym">Pinus sitchensis</name>
    <dbReference type="NCBI Taxonomy" id="3332"/>
    <lineage>
        <taxon>Eukaryota</taxon>
        <taxon>Viridiplantae</taxon>
        <taxon>Streptophyta</taxon>
        <taxon>Embryophyta</taxon>
        <taxon>Tracheophyta</taxon>
        <taxon>Spermatophyta</taxon>
        <taxon>Pinopsida</taxon>
        <taxon>Pinidae</taxon>
        <taxon>Conifers I</taxon>
        <taxon>Pinales</taxon>
        <taxon>Pinaceae</taxon>
        <taxon>Picea</taxon>
    </lineage>
</organism>
<keyword evidence="2" id="KW-0472">Membrane</keyword>
<feature type="transmembrane region" description="Helical" evidence="2">
    <location>
        <begin position="94"/>
        <end position="115"/>
    </location>
</feature>
<dbReference type="AlphaFoldDB" id="D5AAZ4"/>
<sequence length="168" mass="18696">MAEFFAIGQFVRIKAGIISPRFQWPRKRNAWDTGRITWIYPNGCLVVKFPGRLVGNVPTLADPAEVELVQFRTCVGITKKYQHLEAMHWAVRPVIFTLGILTALKLGMFVGSISLKAVGRNKKPSNQVRLRSGQQSLDVQTGGQDPQNSDIFIGQELVHALPTQVLVS</sequence>
<keyword evidence="2" id="KW-1133">Transmembrane helix</keyword>
<evidence type="ECO:0000313" key="3">
    <source>
        <dbReference type="EMBL" id="ADE76713.1"/>
    </source>
</evidence>
<dbReference type="InterPro" id="IPR053293">
    <property type="entry name" value="OCM_Kinase"/>
</dbReference>
<feature type="region of interest" description="Disordered" evidence="1">
    <location>
        <begin position="125"/>
        <end position="144"/>
    </location>
</feature>
<dbReference type="PANTHER" id="PTHR47209">
    <property type="entry name" value="OS06G0639500 PROTEIN"/>
    <property type="match status" value="1"/>
</dbReference>
<proteinExistence type="evidence at transcript level"/>
<dbReference type="PANTHER" id="PTHR47209:SF1">
    <property type="entry name" value="OS06G0639500 PROTEIN"/>
    <property type="match status" value="1"/>
</dbReference>
<evidence type="ECO:0000256" key="2">
    <source>
        <dbReference type="SAM" id="Phobius"/>
    </source>
</evidence>
<name>D5AAZ4_PICSI</name>
<reference evidence="3" key="1">
    <citation type="submission" date="2010-04" db="EMBL/GenBank/DDBJ databases">
        <authorList>
            <person name="Reid K.E."/>
            <person name="Liao N."/>
            <person name="Chan S."/>
            <person name="Docking R."/>
            <person name="Taylor G."/>
            <person name="Moore R."/>
            <person name="Mayo M."/>
            <person name="Munro S."/>
            <person name="King J."/>
            <person name="Yanchuk A."/>
            <person name="Holt R."/>
            <person name="Jones S."/>
            <person name="Marra M."/>
            <person name="Ritland C.E."/>
            <person name="Ritland K."/>
            <person name="Bohlmann J."/>
        </authorList>
    </citation>
    <scope>NUCLEOTIDE SEQUENCE</scope>
    <source>
        <tissue evidence="3">Bud</tissue>
    </source>
</reference>
<dbReference type="EMBL" id="BT123391">
    <property type="protein sequence ID" value="ADE76713.1"/>
    <property type="molecule type" value="mRNA"/>
</dbReference>
<accession>D5AAZ4</accession>
<keyword evidence="2" id="KW-0812">Transmembrane</keyword>
<protein>
    <submittedName>
        <fullName evidence="3">Uncharacterized protein</fullName>
    </submittedName>
</protein>
<evidence type="ECO:0000256" key="1">
    <source>
        <dbReference type="SAM" id="MobiDB-lite"/>
    </source>
</evidence>